<keyword evidence="9" id="KW-0206">Cytoskeleton</keyword>
<accession>A0ABM4CWA4</accession>
<feature type="compositionally biased region" description="Pro residues" evidence="12">
    <location>
        <begin position="472"/>
        <end position="489"/>
    </location>
</feature>
<organism evidence="15 16">
    <name type="scientific">Hydra vulgaris</name>
    <name type="common">Hydra</name>
    <name type="synonym">Hydra attenuata</name>
    <dbReference type="NCBI Taxonomy" id="6087"/>
    <lineage>
        <taxon>Eukaryota</taxon>
        <taxon>Metazoa</taxon>
        <taxon>Cnidaria</taxon>
        <taxon>Hydrozoa</taxon>
        <taxon>Hydroidolina</taxon>
        <taxon>Anthoathecata</taxon>
        <taxon>Aplanulata</taxon>
        <taxon>Hydridae</taxon>
        <taxon>Hydra</taxon>
    </lineage>
</organism>
<dbReference type="RefSeq" id="XP_065666211.1">
    <property type="nucleotide sequence ID" value="XM_065810139.1"/>
</dbReference>
<dbReference type="SUPFAM" id="SSF50044">
    <property type="entry name" value="SH3-domain"/>
    <property type="match status" value="1"/>
</dbReference>
<keyword evidence="6" id="KW-0963">Cytoplasm</keyword>
<dbReference type="Pfam" id="PF07815">
    <property type="entry name" value="Abi_HHR"/>
    <property type="match status" value="1"/>
</dbReference>
<dbReference type="Pfam" id="PF00018">
    <property type="entry name" value="SH3_1"/>
    <property type="match status" value="1"/>
</dbReference>
<dbReference type="PROSITE" id="PS50002">
    <property type="entry name" value="SH3"/>
    <property type="match status" value="1"/>
</dbReference>
<keyword evidence="7" id="KW-0597">Phosphoprotein</keyword>
<evidence type="ECO:0000256" key="11">
    <source>
        <dbReference type="PROSITE-ProRule" id="PRU00192"/>
    </source>
</evidence>
<keyword evidence="10" id="KW-0966">Cell projection</keyword>
<gene>
    <name evidence="16" type="primary">LOC100201310</name>
</gene>
<keyword evidence="15" id="KW-1185">Reference proteome</keyword>
<evidence type="ECO:0000256" key="8">
    <source>
        <dbReference type="ARBA" id="ARBA00023054"/>
    </source>
</evidence>
<feature type="region of interest" description="Disordered" evidence="12">
    <location>
        <begin position="156"/>
        <end position="222"/>
    </location>
</feature>
<feature type="compositionally biased region" description="Pro residues" evidence="12">
    <location>
        <begin position="239"/>
        <end position="248"/>
    </location>
</feature>
<proteinExistence type="inferred from homology"/>
<evidence type="ECO:0000259" key="13">
    <source>
        <dbReference type="PROSITE" id="PS50002"/>
    </source>
</evidence>
<evidence type="ECO:0000313" key="15">
    <source>
        <dbReference type="Proteomes" id="UP001652625"/>
    </source>
</evidence>
<dbReference type="InterPro" id="IPR012849">
    <property type="entry name" value="Abl-interactor_HHR_dom"/>
</dbReference>
<feature type="region of interest" description="Disordered" evidence="12">
    <location>
        <begin position="468"/>
        <end position="490"/>
    </location>
</feature>
<dbReference type="PROSITE" id="PS50192">
    <property type="entry name" value="T_SNARE"/>
    <property type="match status" value="1"/>
</dbReference>
<dbReference type="InterPro" id="IPR000727">
    <property type="entry name" value="T_SNARE_dom"/>
</dbReference>
<name>A0ABM4CWA4_HYDVU</name>
<feature type="domain" description="T-SNARE coiled-coil homology" evidence="14">
    <location>
        <begin position="52"/>
        <end position="114"/>
    </location>
</feature>
<dbReference type="PRINTS" id="PR00452">
    <property type="entry name" value="SH3DOMAIN"/>
</dbReference>
<dbReference type="GeneID" id="100201310"/>
<feature type="region of interest" description="Disordered" evidence="12">
    <location>
        <begin position="236"/>
        <end position="279"/>
    </location>
</feature>
<evidence type="ECO:0000256" key="10">
    <source>
        <dbReference type="ARBA" id="ARBA00023273"/>
    </source>
</evidence>
<evidence type="ECO:0000256" key="2">
    <source>
        <dbReference type="ARBA" id="ARBA00004486"/>
    </source>
</evidence>
<dbReference type="PANTHER" id="PTHR10460:SF0">
    <property type="entry name" value="ABELSON INTERACTING PROTEIN, ISOFORM D"/>
    <property type="match status" value="1"/>
</dbReference>
<evidence type="ECO:0000256" key="1">
    <source>
        <dbReference type="ARBA" id="ARBA00004245"/>
    </source>
</evidence>
<comment type="subcellular location">
    <subcellularLocation>
        <location evidence="2">Cell projection</location>
        <location evidence="2">Filopodium</location>
    </subcellularLocation>
    <subcellularLocation>
        <location evidence="3">Cell projection</location>
        <location evidence="3">Lamellipodium</location>
    </subcellularLocation>
    <subcellularLocation>
        <location evidence="1">Cytoplasm</location>
        <location evidence="1">Cytoskeleton</location>
    </subcellularLocation>
</comment>
<evidence type="ECO:0000256" key="4">
    <source>
        <dbReference type="ARBA" id="ARBA00010020"/>
    </source>
</evidence>
<dbReference type="Gene3D" id="2.30.30.40">
    <property type="entry name" value="SH3 Domains"/>
    <property type="match status" value="1"/>
</dbReference>
<evidence type="ECO:0000256" key="5">
    <source>
        <dbReference type="ARBA" id="ARBA00022443"/>
    </source>
</evidence>
<dbReference type="Gene3D" id="6.10.140.1620">
    <property type="match status" value="1"/>
</dbReference>
<evidence type="ECO:0000313" key="16">
    <source>
        <dbReference type="RefSeq" id="XP_065666211.1"/>
    </source>
</evidence>
<comment type="similarity">
    <text evidence="4">Belongs to the ABI family.</text>
</comment>
<dbReference type="InterPro" id="IPR028457">
    <property type="entry name" value="ABI"/>
</dbReference>
<dbReference type="CDD" id="cd11826">
    <property type="entry name" value="SH3_Abi"/>
    <property type="match status" value="1"/>
</dbReference>
<dbReference type="InterPro" id="IPR001452">
    <property type="entry name" value="SH3_domain"/>
</dbReference>
<evidence type="ECO:0000256" key="7">
    <source>
        <dbReference type="ARBA" id="ARBA00022553"/>
    </source>
</evidence>
<feature type="compositionally biased region" description="Polar residues" evidence="12">
    <location>
        <begin position="161"/>
        <end position="180"/>
    </location>
</feature>
<dbReference type="PANTHER" id="PTHR10460">
    <property type="entry name" value="ABL INTERACTOR FAMILY MEMBER"/>
    <property type="match status" value="1"/>
</dbReference>
<evidence type="ECO:0000259" key="14">
    <source>
        <dbReference type="PROSITE" id="PS50192"/>
    </source>
</evidence>
<dbReference type="Proteomes" id="UP001652625">
    <property type="component" value="Chromosome 11"/>
</dbReference>
<evidence type="ECO:0000256" key="9">
    <source>
        <dbReference type="ARBA" id="ARBA00023212"/>
    </source>
</evidence>
<feature type="region of interest" description="Disordered" evidence="12">
    <location>
        <begin position="396"/>
        <end position="428"/>
    </location>
</feature>
<dbReference type="SMART" id="SM00326">
    <property type="entry name" value="SH3"/>
    <property type="match status" value="1"/>
</dbReference>
<keyword evidence="8" id="KW-0175">Coiled coil</keyword>
<feature type="compositionally biased region" description="Low complexity" evidence="12">
    <location>
        <begin position="347"/>
        <end position="371"/>
    </location>
</feature>
<feature type="compositionally biased region" description="Low complexity" evidence="12">
    <location>
        <begin position="185"/>
        <end position="211"/>
    </location>
</feature>
<protein>
    <submittedName>
        <fullName evidence="16">Abl interactor 2</fullName>
    </submittedName>
</protein>
<evidence type="ECO:0000256" key="12">
    <source>
        <dbReference type="SAM" id="MobiDB-lite"/>
    </source>
</evidence>
<sequence length="916" mass="99085">MSVEDETDSLLISLIEKEIPDGRKALHESHKNLADLSDYCRQNYINSADTTKFLEDTKAYASQSLASVAYQIHSLAVNMLQMMDQQVIQLDKMNSHANNIGLTVDIHKEKVARREIGVLTSSKNFSRSHKIVAPPQQEKPKSYKREEINFNSLDHIGHGVKSSQETQNQRRLSTASSTGSFKAASISSVTSGSQGSIPSSISQQIYQSVSTPPTERLTQPVRPPVAPVAPIITKIPAVPSSPAPPPPTSAGGPPQHIPKAPPTSYSDSAMPPPPIFVPEPDYDGKLHPTATSTPRKLSNSILTENDPTFVPKERFSLPKIIDVLISKRLSINFGNKEKKIHKSNSNISISSLNSPRNISISSLNSPRNSPSGSDKAVVTQPVQPNVLFQSSLPLTPQHQESQLPTPTPPLLLPLSPSSSPPSPPPTHFQVVLSQKSFSEPFTSSSSDLNKNCSVPAATLLSTPLPVLQSSLPLPPPPPPPPPLPPPPPFQVVLSQKSFSEPLTSSSLDLTKNCSALAATSLSNTSTHSTCSIEPFSSLHPISNSLSVLPPSLPERLSSLSCSVSPAPLDFPSPISLDLSLAPSPPSPLPSQLPFPALCSLPPIITTEPQSSLHVFSKSSSVYPPALPKRLDSLSLSASSLSPDFPAPIFTDFPSELSSPVIPSPPPPAFSFLPPVSLVSSISAFPDPSCFLSPSPSPPPLPSENQFLLEPFLPPYCTPLSNNQKNSNETEQCCHSNIVSHQSINFAASENVPFFINNKITDNIFSNTIVYTSDFPPLPPILPQESFKTQSVFPVDLEDCFYDNHLPPPPLVEDIYQTPPNNSLVEDLPAPPSNFYDQLPVHDIVLAPPPTISLNIPEVYEEKVVAIYDYEKLRDDELQLTEGDVIYVIKKNDDGWYEGIKDGIQGLFPGNYVYPVS</sequence>
<keyword evidence="5 11" id="KW-0728">SH3 domain</keyword>
<dbReference type="InterPro" id="IPR028455">
    <property type="entry name" value="ABI3_SH3"/>
</dbReference>
<evidence type="ECO:0000256" key="6">
    <source>
        <dbReference type="ARBA" id="ARBA00022490"/>
    </source>
</evidence>
<reference evidence="16" key="1">
    <citation type="submission" date="2025-08" db="UniProtKB">
        <authorList>
            <consortium name="RefSeq"/>
        </authorList>
    </citation>
    <scope>IDENTIFICATION</scope>
</reference>
<dbReference type="InterPro" id="IPR036028">
    <property type="entry name" value="SH3-like_dom_sf"/>
</dbReference>
<evidence type="ECO:0000256" key="3">
    <source>
        <dbReference type="ARBA" id="ARBA00004510"/>
    </source>
</evidence>
<feature type="domain" description="SH3" evidence="13">
    <location>
        <begin position="858"/>
        <end position="916"/>
    </location>
</feature>
<feature type="region of interest" description="Disordered" evidence="12">
    <location>
        <begin position="347"/>
        <end position="377"/>
    </location>
</feature>